<feature type="region of interest" description="Disordered" evidence="1">
    <location>
        <begin position="97"/>
        <end position="118"/>
    </location>
</feature>
<comment type="caution">
    <text evidence="2">The sequence shown here is derived from an EMBL/GenBank/DDBJ whole genome shotgun (WGS) entry which is preliminary data.</text>
</comment>
<feature type="compositionally biased region" description="Acidic residues" evidence="1">
    <location>
        <begin position="107"/>
        <end position="118"/>
    </location>
</feature>
<evidence type="ECO:0000256" key="1">
    <source>
        <dbReference type="SAM" id="MobiDB-lite"/>
    </source>
</evidence>
<organism evidence="2 3">
    <name type="scientific">Actinoplanes italicus</name>
    <dbReference type="NCBI Taxonomy" id="113567"/>
    <lineage>
        <taxon>Bacteria</taxon>
        <taxon>Bacillati</taxon>
        <taxon>Actinomycetota</taxon>
        <taxon>Actinomycetes</taxon>
        <taxon>Micromonosporales</taxon>
        <taxon>Micromonosporaceae</taxon>
        <taxon>Actinoplanes</taxon>
    </lineage>
</organism>
<proteinExistence type="predicted"/>
<gene>
    <name evidence="2" type="ORF">CLV67_101272</name>
</gene>
<accession>A0A2T0KPP7</accession>
<dbReference type="AlphaFoldDB" id="A0A2T0KPP7"/>
<name>A0A2T0KPP7_9ACTN</name>
<keyword evidence="3" id="KW-1185">Reference proteome</keyword>
<dbReference type="EMBL" id="PVMZ01000001">
    <property type="protein sequence ID" value="PRX25555.1"/>
    <property type="molecule type" value="Genomic_DNA"/>
</dbReference>
<dbReference type="Proteomes" id="UP000239415">
    <property type="component" value="Unassembled WGS sequence"/>
</dbReference>
<protein>
    <submittedName>
        <fullName evidence="2">Uncharacterized protein</fullName>
    </submittedName>
</protein>
<reference evidence="2 3" key="1">
    <citation type="submission" date="2018-03" db="EMBL/GenBank/DDBJ databases">
        <title>Genomic Encyclopedia of Archaeal and Bacterial Type Strains, Phase II (KMG-II): from individual species to whole genera.</title>
        <authorList>
            <person name="Goeker M."/>
        </authorList>
    </citation>
    <scope>NUCLEOTIDE SEQUENCE [LARGE SCALE GENOMIC DNA]</scope>
    <source>
        <strain evidence="2 3">DSM 43146</strain>
    </source>
</reference>
<evidence type="ECO:0000313" key="3">
    <source>
        <dbReference type="Proteomes" id="UP000239415"/>
    </source>
</evidence>
<sequence length="118" mass="12610">MTRAQLKAKAREVAEQLIGDEPLTMSPTVGLKEIGRMFGAAGHTPYQWKNRGVLPEADAPLSGNPAWRLPTIYQFAEDTGRTIVWDPWGLYAPSGEAEGGSGVAAVEDADEAPVEADS</sequence>
<evidence type="ECO:0000313" key="2">
    <source>
        <dbReference type="EMBL" id="PRX25555.1"/>
    </source>
</evidence>